<dbReference type="InterPro" id="IPR004156">
    <property type="entry name" value="OATP"/>
</dbReference>
<keyword evidence="3" id="KW-0812">Transmembrane</keyword>
<dbReference type="SUPFAM" id="SSF103473">
    <property type="entry name" value="MFS general substrate transporter"/>
    <property type="match status" value="1"/>
</dbReference>
<feature type="region of interest" description="Disordered" evidence="2">
    <location>
        <begin position="1"/>
        <end position="22"/>
    </location>
</feature>
<name>A0ABM0JMB2_APLCA</name>
<feature type="transmembrane region" description="Helical" evidence="3">
    <location>
        <begin position="225"/>
        <end position="243"/>
    </location>
</feature>
<evidence type="ECO:0000313" key="4">
    <source>
        <dbReference type="Proteomes" id="UP000694888"/>
    </source>
</evidence>
<keyword evidence="4" id="KW-1185">Reference proteome</keyword>
<dbReference type="Proteomes" id="UP000694888">
    <property type="component" value="Unplaced"/>
</dbReference>
<evidence type="ECO:0000313" key="5">
    <source>
        <dbReference type="RefSeq" id="XP_005097036.1"/>
    </source>
</evidence>
<dbReference type="PANTHER" id="PTHR11388">
    <property type="entry name" value="ORGANIC ANION TRANSPORTER"/>
    <property type="match status" value="1"/>
</dbReference>
<feature type="transmembrane region" description="Helical" evidence="3">
    <location>
        <begin position="453"/>
        <end position="475"/>
    </location>
</feature>
<gene>
    <name evidence="5" type="primary">LOC101859849</name>
</gene>
<evidence type="ECO:0000256" key="3">
    <source>
        <dbReference type="SAM" id="Phobius"/>
    </source>
</evidence>
<protein>
    <submittedName>
        <fullName evidence="5">Solute carrier organic anion transporter family member 1B7</fullName>
    </submittedName>
</protein>
<feature type="transmembrane region" description="Helical" evidence="3">
    <location>
        <begin position="55"/>
        <end position="75"/>
    </location>
</feature>
<feature type="transmembrane region" description="Helical" evidence="3">
    <location>
        <begin position="264"/>
        <end position="287"/>
    </location>
</feature>
<feature type="transmembrane region" description="Helical" evidence="3">
    <location>
        <begin position="95"/>
        <end position="112"/>
    </location>
</feature>
<evidence type="ECO:0000256" key="1">
    <source>
        <dbReference type="ARBA" id="ARBA00023157"/>
    </source>
</evidence>
<dbReference type="GeneID" id="101859849"/>
<keyword evidence="3" id="KW-0472">Membrane</keyword>
<reference evidence="5" key="1">
    <citation type="submission" date="2025-08" db="UniProtKB">
        <authorList>
            <consortium name="RefSeq"/>
        </authorList>
    </citation>
    <scope>IDENTIFICATION</scope>
</reference>
<dbReference type="PANTHER" id="PTHR11388:SF142">
    <property type="entry name" value="SOLUTE CARRIER ORGANIC ANION TRANSPORTER FAMILY MEMBER 5A1"/>
    <property type="match status" value="1"/>
</dbReference>
<keyword evidence="3" id="KW-1133">Transmembrane helix</keyword>
<accession>A0ABM0JMB2</accession>
<feature type="region of interest" description="Disordered" evidence="2">
    <location>
        <begin position="340"/>
        <end position="360"/>
    </location>
</feature>
<feature type="transmembrane region" description="Helical" evidence="3">
    <location>
        <begin position="307"/>
        <end position="331"/>
    </location>
</feature>
<dbReference type="Pfam" id="PF03137">
    <property type="entry name" value="OATP"/>
    <property type="match status" value="2"/>
</dbReference>
<feature type="transmembrane region" description="Helical" evidence="3">
    <location>
        <begin position="430"/>
        <end position="447"/>
    </location>
</feature>
<proteinExistence type="predicted"/>
<feature type="transmembrane region" description="Helical" evidence="3">
    <location>
        <begin position="124"/>
        <end position="145"/>
    </location>
</feature>
<organism evidence="4 5">
    <name type="scientific">Aplysia californica</name>
    <name type="common">California sea hare</name>
    <dbReference type="NCBI Taxonomy" id="6500"/>
    <lineage>
        <taxon>Eukaryota</taxon>
        <taxon>Metazoa</taxon>
        <taxon>Spiralia</taxon>
        <taxon>Lophotrochozoa</taxon>
        <taxon>Mollusca</taxon>
        <taxon>Gastropoda</taxon>
        <taxon>Heterobranchia</taxon>
        <taxon>Euthyneura</taxon>
        <taxon>Tectipleura</taxon>
        <taxon>Aplysiida</taxon>
        <taxon>Aplysioidea</taxon>
        <taxon>Aplysiidae</taxon>
        <taxon>Aplysia</taxon>
    </lineage>
</organism>
<evidence type="ECO:0000256" key="2">
    <source>
        <dbReference type="SAM" id="MobiDB-lite"/>
    </source>
</evidence>
<dbReference type="Gene3D" id="1.20.1250.20">
    <property type="entry name" value="MFS general substrate transporter like domains"/>
    <property type="match status" value="1"/>
</dbReference>
<sequence>MGDSSHQNAEQAQGRNENALQQQNTAPQFDEEYLRQGQFGLGNWRPRSLQRFASLWGFVGLYSPCALWLVTVIQYTRTQITSIERHFKINSFKSGLLMSSIDVGSICFVVLGSHFGKFCHIPRLLSISAAVAGVAVMSISLVQAYTPRTLPTSDDHPRLSSNWDESPTKRIRYLCWNWTLYAAFSGVEEENISVPNVTSPEFLAGYHRFLSDDDFDDDDGETMPWTYFWMMIFMFIAGAVMSYKIPLQTYYVEQNVKEKNQSGIYMGVMVTAMVFGSPVALFLGAAMNKKPVDLGDTDMPNDDQNWISAWWLGYVVIGLCSIASSIPVFFLPRHVIHKPEKKPTDANGDVPGNFGSAESELDSPCYRRCADDVTPLCADGKAKKRAKYVAPPPPPSAVVETPGGGGDLGGGVGGGTEVSLLEKVKGVGQLLTAVIGTLLGGFLITKFRLSRAAMFKLTFVTQFTALCLSVSFVFLGCDNHRIQGFNEFSR</sequence>
<keyword evidence="1" id="KW-1015">Disulfide bond</keyword>
<dbReference type="RefSeq" id="XP_005097036.1">
    <property type="nucleotide sequence ID" value="XM_005096979.2"/>
</dbReference>
<dbReference type="InterPro" id="IPR036259">
    <property type="entry name" value="MFS_trans_sf"/>
</dbReference>